<dbReference type="PANTHER" id="PTHR43244">
    <property type="match status" value="1"/>
</dbReference>
<feature type="domain" description="Luciferase-like" evidence="1">
    <location>
        <begin position="9"/>
        <end position="308"/>
    </location>
</feature>
<organism evidence="2 3">
    <name type="scientific">Mycolicibacterium alvei</name>
    <dbReference type="NCBI Taxonomy" id="67081"/>
    <lineage>
        <taxon>Bacteria</taxon>
        <taxon>Bacillati</taxon>
        <taxon>Actinomycetota</taxon>
        <taxon>Actinomycetes</taxon>
        <taxon>Mycobacteriales</taxon>
        <taxon>Mycobacteriaceae</taxon>
        <taxon>Mycolicibacterium</taxon>
    </lineage>
</organism>
<evidence type="ECO:0000259" key="1">
    <source>
        <dbReference type="Pfam" id="PF00296"/>
    </source>
</evidence>
<name>A0A6N4UZV3_9MYCO</name>
<evidence type="ECO:0000313" key="3">
    <source>
        <dbReference type="Proteomes" id="UP000466906"/>
    </source>
</evidence>
<dbReference type="InterPro" id="IPR050564">
    <property type="entry name" value="F420-G6PD/mer"/>
</dbReference>
<dbReference type="EMBL" id="AP022565">
    <property type="protein sequence ID" value="BBX29167.1"/>
    <property type="molecule type" value="Genomic_DNA"/>
</dbReference>
<dbReference type="AlphaFoldDB" id="A0A6N4UZV3"/>
<dbReference type="SUPFAM" id="SSF51679">
    <property type="entry name" value="Bacterial luciferase-like"/>
    <property type="match status" value="1"/>
</dbReference>
<dbReference type="InterPro" id="IPR011251">
    <property type="entry name" value="Luciferase-like_dom"/>
</dbReference>
<dbReference type="RefSeq" id="WP_163667250.1">
    <property type="nucleotide sequence ID" value="NZ_AP022565.1"/>
</dbReference>
<dbReference type="KEGG" id="malv:MALV_42920"/>
<accession>A0A6N4UZV3</accession>
<dbReference type="Pfam" id="PF00296">
    <property type="entry name" value="Bac_luciferase"/>
    <property type="match status" value="1"/>
</dbReference>
<sequence>MKVYVALDPGRPLTATADYARRVERLGCDGLHVAETVHDSLAVSLLALEHTSRITVRTAITLAFVRSPTLTAYTAWDLSLFSGGRFELGLGTQIKQNIEDRYGMPWSDPITRLRDYVGALDALFDAFRNGGAVHYESENYRLTRMQPYFNPGPSDAVRPSIWLGAVNAGMCELAGELARGIVTHSTNSDPDYLRDVVRPALDRGAGTSGRADTPLVIASTAIATGRTDEAVGRERERQRRMLAFLYSTPAYATGLTRRGLADLPERLRSLVRTELWDELPSVLTDSILDELLVCGRHDELPEMLRARFDDIADGIVLPPLGDERDDESLGACVAELQRAN</sequence>
<gene>
    <name evidence="2" type="ORF">MALV_42920</name>
</gene>
<dbReference type="NCBIfam" id="TIGR03617">
    <property type="entry name" value="F420_MSMEG_2256"/>
    <property type="match status" value="1"/>
</dbReference>
<dbReference type="InterPro" id="IPR019919">
    <property type="entry name" value="Lucif-like_OxRdtase_MSMEG_2256"/>
</dbReference>
<proteinExistence type="predicted"/>
<evidence type="ECO:0000313" key="2">
    <source>
        <dbReference type="EMBL" id="BBX29167.1"/>
    </source>
</evidence>
<reference evidence="2 3" key="1">
    <citation type="journal article" date="2019" name="Emerg. Microbes Infect.">
        <title>Comprehensive subspecies identification of 175 nontuberculous mycobacteria species based on 7547 genomic profiles.</title>
        <authorList>
            <person name="Matsumoto Y."/>
            <person name="Kinjo T."/>
            <person name="Motooka D."/>
            <person name="Nabeya D."/>
            <person name="Jung N."/>
            <person name="Uechi K."/>
            <person name="Horii T."/>
            <person name="Iida T."/>
            <person name="Fujita J."/>
            <person name="Nakamura S."/>
        </authorList>
    </citation>
    <scope>NUCLEOTIDE SEQUENCE [LARGE SCALE GENOMIC DNA]</scope>
    <source>
        <strain evidence="2 3">JCM 12272</strain>
    </source>
</reference>
<dbReference type="PANTHER" id="PTHR43244:SF2">
    <property type="entry name" value="CONSERVED HYPOTHETICAL ALANINE AND PROLINE-RICH PROTEIN"/>
    <property type="match status" value="1"/>
</dbReference>
<dbReference type="CDD" id="cd01097">
    <property type="entry name" value="Tetrahydromethanopterin_reductase"/>
    <property type="match status" value="1"/>
</dbReference>
<dbReference type="GO" id="GO:0016705">
    <property type="term" value="F:oxidoreductase activity, acting on paired donors, with incorporation or reduction of molecular oxygen"/>
    <property type="evidence" value="ECO:0007669"/>
    <property type="project" value="InterPro"/>
</dbReference>
<dbReference type="Gene3D" id="3.20.20.30">
    <property type="entry name" value="Luciferase-like domain"/>
    <property type="match status" value="1"/>
</dbReference>
<dbReference type="InterPro" id="IPR036661">
    <property type="entry name" value="Luciferase-like_sf"/>
</dbReference>
<dbReference type="Proteomes" id="UP000466906">
    <property type="component" value="Chromosome"/>
</dbReference>
<protein>
    <submittedName>
        <fullName evidence="2">LLM class F420-dependent oxidoreductase</fullName>
    </submittedName>
</protein>
<keyword evidence="3" id="KW-1185">Reference proteome</keyword>